<evidence type="ECO:0000313" key="1">
    <source>
        <dbReference type="EMBL" id="MFC3962574.1"/>
    </source>
</evidence>
<dbReference type="RefSeq" id="WP_378612345.1">
    <property type="nucleotide sequence ID" value="NZ_JBHSAX010000010.1"/>
</dbReference>
<proteinExistence type="predicted"/>
<dbReference type="InterPro" id="IPR024520">
    <property type="entry name" value="DUF3558"/>
</dbReference>
<evidence type="ECO:0000313" key="2">
    <source>
        <dbReference type="Proteomes" id="UP001595696"/>
    </source>
</evidence>
<sequence>MVAALVLGPLLAGCESSTEGSATPQVLFDPCTLPDSAIAAAGADPAQKNDNPFGVPRTGWRGCRWGADGYALRVFATDKTLDEFRANSRFHDFRPADLPGREAKTFIQGAESEAENCNLFYGTTQGTIQIYVVDDQTAGEFPDPCGLVVRAARAVDQWIPR</sequence>
<dbReference type="Pfam" id="PF12079">
    <property type="entry name" value="DUF3558"/>
    <property type="match status" value="1"/>
</dbReference>
<accession>A0ABV8DS74</accession>
<reference evidence="2" key="1">
    <citation type="journal article" date="2019" name="Int. J. Syst. Evol. Microbiol.">
        <title>The Global Catalogue of Microorganisms (GCM) 10K type strain sequencing project: providing services to taxonomists for standard genome sequencing and annotation.</title>
        <authorList>
            <consortium name="The Broad Institute Genomics Platform"/>
            <consortium name="The Broad Institute Genome Sequencing Center for Infectious Disease"/>
            <person name="Wu L."/>
            <person name="Ma J."/>
        </authorList>
    </citation>
    <scope>NUCLEOTIDE SEQUENCE [LARGE SCALE GENOMIC DNA]</scope>
    <source>
        <strain evidence="2">CGMCC 4.7330</strain>
    </source>
</reference>
<dbReference type="Proteomes" id="UP001595696">
    <property type="component" value="Unassembled WGS sequence"/>
</dbReference>
<keyword evidence="2" id="KW-1185">Reference proteome</keyword>
<gene>
    <name evidence="1" type="ORF">ACFO0B_11310</name>
</gene>
<organism evidence="1 2">
    <name type="scientific">Nocardia jiangsuensis</name>
    <dbReference type="NCBI Taxonomy" id="1691563"/>
    <lineage>
        <taxon>Bacteria</taxon>
        <taxon>Bacillati</taxon>
        <taxon>Actinomycetota</taxon>
        <taxon>Actinomycetes</taxon>
        <taxon>Mycobacteriales</taxon>
        <taxon>Nocardiaceae</taxon>
        <taxon>Nocardia</taxon>
    </lineage>
</organism>
<name>A0ABV8DS74_9NOCA</name>
<dbReference type="EMBL" id="JBHSAX010000010">
    <property type="protein sequence ID" value="MFC3962574.1"/>
    <property type="molecule type" value="Genomic_DNA"/>
</dbReference>
<protein>
    <submittedName>
        <fullName evidence="1">DUF3558 domain-containing protein</fullName>
    </submittedName>
</protein>
<comment type="caution">
    <text evidence="1">The sequence shown here is derived from an EMBL/GenBank/DDBJ whole genome shotgun (WGS) entry which is preliminary data.</text>
</comment>